<proteinExistence type="predicted"/>
<keyword evidence="3" id="KW-1185">Reference proteome</keyword>
<dbReference type="Pfam" id="PF06521">
    <property type="entry name" value="PAR1"/>
    <property type="match status" value="1"/>
</dbReference>
<keyword evidence="1" id="KW-0732">Signal</keyword>
<dbReference type="EMBL" id="JANQDX010000017">
    <property type="protein sequence ID" value="KAL0907679.1"/>
    <property type="molecule type" value="Genomic_DNA"/>
</dbReference>
<gene>
    <name evidence="2" type="ORF">M5K25_022103</name>
</gene>
<name>A0ABD0U5M7_DENTH</name>
<protein>
    <recommendedName>
        <fullName evidence="4">PAR1 protein</fullName>
    </recommendedName>
</protein>
<evidence type="ECO:0000256" key="1">
    <source>
        <dbReference type="SAM" id="SignalP"/>
    </source>
</evidence>
<sequence>MAAISISKALFSLLLPLVLFASSVLGGPDVTCEKLDRGSCAFAVSSSGYRCVLEKHLRGDSRAEKYSCRSSGVEAAGRFSGWIETDECVKACGLNRETLGISSDSLLDQQFMRQLCSPECYRGCPNVVELYFNLAAGEGVFLPNWCGRNGGSSRREMVEIKSSGEVKAAPGPWPVSFIALPPTWPEKLPAYNNGEALPPL</sequence>
<reference evidence="2 3" key="1">
    <citation type="journal article" date="2024" name="Plant Biotechnol. J.">
        <title>Dendrobium thyrsiflorum genome and its molecular insights into genes involved in important horticultural traits.</title>
        <authorList>
            <person name="Chen B."/>
            <person name="Wang J.Y."/>
            <person name="Zheng P.J."/>
            <person name="Li K.L."/>
            <person name="Liang Y.M."/>
            <person name="Chen X.F."/>
            <person name="Zhang C."/>
            <person name="Zhao X."/>
            <person name="He X."/>
            <person name="Zhang G.Q."/>
            <person name="Liu Z.J."/>
            <person name="Xu Q."/>
        </authorList>
    </citation>
    <scope>NUCLEOTIDE SEQUENCE [LARGE SCALE GENOMIC DNA]</scope>
    <source>
        <strain evidence="2">GZMU011</strain>
    </source>
</reference>
<dbReference type="InterPro" id="IPR009489">
    <property type="entry name" value="PAR1"/>
</dbReference>
<dbReference type="PANTHER" id="PTHR33649:SF2">
    <property type="entry name" value="PAR1 PROTEIN"/>
    <property type="match status" value="1"/>
</dbReference>
<feature type="chain" id="PRO_5044787667" description="PAR1 protein" evidence="1">
    <location>
        <begin position="27"/>
        <end position="200"/>
    </location>
</feature>
<feature type="signal peptide" evidence="1">
    <location>
        <begin position="1"/>
        <end position="26"/>
    </location>
</feature>
<organism evidence="2 3">
    <name type="scientific">Dendrobium thyrsiflorum</name>
    <name type="common">Pinecone-like raceme dendrobium</name>
    <name type="synonym">Orchid</name>
    <dbReference type="NCBI Taxonomy" id="117978"/>
    <lineage>
        <taxon>Eukaryota</taxon>
        <taxon>Viridiplantae</taxon>
        <taxon>Streptophyta</taxon>
        <taxon>Embryophyta</taxon>
        <taxon>Tracheophyta</taxon>
        <taxon>Spermatophyta</taxon>
        <taxon>Magnoliopsida</taxon>
        <taxon>Liliopsida</taxon>
        <taxon>Asparagales</taxon>
        <taxon>Orchidaceae</taxon>
        <taxon>Epidendroideae</taxon>
        <taxon>Malaxideae</taxon>
        <taxon>Dendrobiinae</taxon>
        <taxon>Dendrobium</taxon>
    </lineage>
</organism>
<dbReference type="AlphaFoldDB" id="A0ABD0U5M7"/>
<dbReference type="Proteomes" id="UP001552299">
    <property type="component" value="Unassembled WGS sequence"/>
</dbReference>
<evidence type="ECO:0008006" key="4">
    <source>
        <dbReference type="Google" id="ProtNLM"/>
    </source>
</evidence>
<comment type="caution">
    <text evidence="2">The sequence shown here is derived from an EMBL/GenBank/DDBJ whole genome shotgun (WGS) entry which is preliminary data.</text>
</comment>
<accession>A0ABD0U5M7</accession>
<evidence type="ECO:0000313" key="3">
    <source>
        <dbReference type="Proteomes" id="UP001552299"/>
    </source>
</evidence>
<evidence type="ECO:0000313" key="2">
    <source>
        <dbReference type="EMBL" id="KAL0907679.1"/>
    </source>
</evidence>
<dbReference type="PANTHER" id="PTHR33649">
    <property type="entry name" value="PAR1 PROTEIN"/>
    <property type="match status" value="1"/>
</dbReference>